<dbReference type="InterPro" id="IPR000086">
    <property type="entry name" value="NUDIX_hydrolase_dom"/>
</dbReference>
<dbReference type="PROSITE" id="PS51462">
    <property type="entry name" value="NUDIX"/>
    <property type="match status" value="1"/>
</dbReference>
<evidence type="ECO:0000256" key="2">
    <source>
        <dbReference type="ARBA" id="ARBA00001946"/>
    </source>
</evidence>
<dbReference type="InterPro" id="IPR020084">
    <property type="entry name" value="NUDIX_hydrolase_CS"/>
</dbReference>
<dbReference type="CDD" id="cd03426">
    <property type="entry name" value="NUDIX_CoAse_Nudt7"/>
    <property type="match status" value="1"/>
</dbReference>
<dbReference type="PROSITE" id="PS00893">
    <property type="entry name" value="NUDIX_BOX"/>
    <property type="match status" value="1"/>
</dbReference>
<keyword evidence="4 8" id="KW-0378">Hydrolase</keyword>
<dbReference type="STRING" id="169679.CSACC_05480"/>
<comment type="cofactor">
    <cofactor evidence="2">
        <name>Mg(2+)</name>
        <dbReference type="ChEBI" id="CHEBI:18420"/>
    </cofactor>
</comment>
<gene>
    <name evidence="8" type="primary">nudL</name>
    <name evidence="8" type="ORF">CLOSAC_23850</name>
</gene>
<protein>
    <submittedName>
        <fullName evidence="8">Putative nudix hydrolase NudL</fullName>
    </submittedName>
</protein>
<name>A0A1S8N613_CLOSA</name>
<evidence type="ECO:0000256" key="1">
    <source>
        <dbReference type="ARBA" id="ARBA00001936"/>
    </source>
</evidence>
<comment type="cofactor">
    <cofactor evidence="1">
        <name>Mn(2+)</name>
        <dbReference type="ChEBI" id="CHEBI:29035"/>
    </cofactor>
</comment>
<reference evidence="8 9" key="1">
    <citation type="submission" date="2016-05" db="EMBL/GenBank/DDBJ databases">
        <title>Microbial solvent formation.</title>
        <authorList>
            <person name="Poehlein A."/>
            <person name="Montoya Solano J.D."/>
            <person name="Flitsch S."/>
            <person name="Krabben P."/>
            <person name="Duerre P."/>
            <person name="Daniel R."/>
        </authorList>
    </citation>
    <scope>NUCLEOTIDE SEQUENCE [LARGE SCALE GENOMIC DNA]</scope>
    <source>
        <strain evidence="8 9">L1-8</strain>
    </source>
</reference>
<dbReference type="AlphaFoldDB" id="A0A1S8N613"/>
<feature type="domain" description="Nudix hydrolase" evidence="7">
    <location>
        <begin position="23"/>
        <end position="154"/>
    </location>
</feature>
<sequence length="201" mass="23745">MKIEDIKNKIKDNKPYINGWKRMKRSSIIIPLVKINNEICILFEVRAKKLSSQPGDICFPGGKIDGNETPKEAAIREMFEELDIKDVDIINELDTVVRYDNIIIHPYVGVIQNINEININESEVDHTFYVPVNYFLNQEPLEIENKLNVERPEDFPYDLIVNKHNYKFKNGSYRVLFYKYEDYNIWGITAQILNNFLEKLR</sequence>
<dbReference type="RefSeq" id="WP_077865624.1">
    <property type="nucleotide sequence ID" value="NZ_LZYZ01000004.1"/>
</dbReference>
<proteinExistence type="predicted"/>
<dbReference type="InterPro" id="IPR015797">
    <property type="entry name" value="NUDIX_hydrolase-like_dom_sf"/>
</dbReference>
<dbReference type="Gene3D" id="3.90.79.10">
    <property type="entry name" value="Nucleoside Triphosphate Pyrophosphohydrolase"/>
    <property type="match status" value="1"/>
</dbReference>
<accession>A0A1S8N613</accession>
<evidence type="ECO:0000256" key="4">
    <source>
        <dbReference type="ARBA" id="ARBA00022801"/>
    </source>
</evidence>
<evidence type="ECO:0000256" key="5">
    <source>
        <dbReference type="ARBA" id="ARBA00022842"/>
    </source>
</evidence>
<keyword evidence="3" id="KW-0479">Metal-binding</keyword>
<evidence type="ECO:0000313" key="8">
    <source>
        <dbReference type="EMBL" id="OOM11956.1"/>
    </source>
</evidence>
<dbReference type="PANTHER" id="PTHR12992:SF11">
    <property type="entry name" value="MITOCHONDRIAL COENZYME A DIPHOSPHATASE NUDT8"/>
    <property type="match status" value="1"/>
</dbReference>
<dbReference type="GO" id="GO:0046872">
    <property type="term" value="F:metal ion binding"/>
    <property type="evidence" value="ECO:0007669"/>
    <property type="project" value="UniProtKB-KW"/>
</dbReference>
<dbReference type="PANTHER" id="PTHR12992">
    <property type="entry name" value="NUDIX HYDROLASE"/>
    <property type="match status" value="1"/>
</dbReference>
<evidence type="ECO:0000256" key="3">
    <source>
        <dbReference type="ARBA" id="ARBA00022723"/>
    </source>
</evidence>
<dbReference type="Proteomes" id="UP000191154">
    <property type="component" value="Unassembled WGS sequence"/>
</dbReference>
<evidence type="ECO:0000259" key="7">
    <source>
        <dbReference type="PROSITE" id="PS51462"/>
    </source>
</evidence>
<keyword evidence="6" id="KW-0464">Manganese</keyword>
<comment type="caution">
    <text evidence="8">The sequence shown here is derived from an EMBL/GenBank/DDBJ whole genome shotgun (WGS) entry which is preliminary data.</text>
</comment>
<dbReference type="Pfam" id="PF00293">
    <property type="entry name" value="NUDIX"/>
    <property type="match status" value="1"/>
</dbReference>
<dbReference type="InterPro" id="IPR045121">
    <property type="entry name" value="CoAse"/>
</dbReference>
<evidence type="ECO:0000313" key="9">
    <source>
        <dbReference type="Proteomes" id="UP000191154"/>
    </source>
</evidence>
<dbReference type="SUPFAM" id="SSF55811">
    <property type="entry name" value="Nudix"/>
    <property type="match status" value="1"/>
</dbReference>
<keyword evidence="5" id="KW-0460">Magnesium</keyword>
<dbReference type="EMBL" id="LZYZ01000004">
    <property type="protein sequence ID" value="OOM11956.1"/>
    <property type="molecule type" value="Genomic_DNA"/>
</dbReference>
<organism evidence="8 9">
    <name type="scientific">Clostridium saccharobutylicum</name>
    <dbReference type="NCBI Taxonomy" id="169679"/>
    <lineage>
        <taxon>Bacteria</taxon>
        <taxon>Bacillati</taxon>
        <taxon>Bacillota</taxon>
        <taxon>Clostridia</taxon>
        <taxon>Eubacteriales</taxon>
        <taxon>Clostridiaceae</taxon>
        <taxon>Clostridium</taxon>
    </lineage>
</organism>
<dbReference type="GO" id="GO:0010945">
    <property type="term" value="F:coenzyme A diphosphatase activity"/>
    <property type="evidence" value="ECO:0007669"/>
    <property type="project" value="InterPro"/>
</dbReference>
<evidence type="ECO:0000256" key="6">
    <source>
        <dbReference type="ARBA" id="ARBA00023211"/>
    </source>
</evidence>